<proteinExistence type="predicted"/>
<gene>
    <name evidence="1" type="ORF">DFR24_1686</name>
</gene>
<dbReference type="InterPro" id="IPR014989">
    <property type="entry name" value="DUF1839"/>
</dbReference>
<evidence type="ECO:0000313" key="2">
    <source>
        <dbReference type="Proteomes" id="UP000295341"/>
    </source>
</evidence>
<name>A0A4R7PDN7_9GAMM</name>
<dbReference type="AlphaFoldDB" id="A0A4R7PDN7"/>
<evidence type="ECO:0000313" key="1">
    <source>
        <dbReference type="EMBL" id="TDU32295.1"/>
    </source>
</evidence>
<dbReference type="Proteomes" id="UP000295341">
    <property type="component" value="Unassembled WGS sequence"/>
</dbReference>
<accession>A0A4R7PDN7</accession>
<dbReference type="RefSeq" id="WP_133880807.1">
    <property type="nucleotide sequence ID" value="NZ_MWIN01000001.1"/>
</dbReference>
<organism evidence="1 2">
    <name type="scientific">Panacagrimonas perspica</name>
    <dbReference type="NCBI Taxonomy" id="381431"/>
    <lineage>
        <taxon>Bacteria</taxon>
        <taxon>Pseudomonadati</taxon>
        <taxon>Pseudomonadota</taxon>
        <taxon>Gammaproteobacteria</taxon>
        <taxon>Nevskiales</taxon>
        <taxon>Nevskiaceae</taxon>
        <taxon>Panacagrimonas</taxon>
    </lineage>
</organism>
<dbReference type="OrthoDB" id="4371620at2"/>
<dbReference type="Pfam" id="PF08893">
    <property type="entry name" value="DUF1839"/>
    <property type="match status" value="1"/>
</dbReference>
<comment type="caution">
    <text evidence="1">The sequence shown here is derived from an EMBL/GenBank/DDBJ whole genome shotgun (WGS) entry which is preliminary data.</text>
</comment>
<reference evidence="1 2" key="1">
    <citation type="submission" date="2019-03" db="EMBL/GenBank/DDBJ databases">
        <title>Genomic Encyclopedia of Type Strains, Phase IV (KMG-IV): sequencing the most valuable type-strain genomes for metagenomic binning, comparative biology and taxonomic classification.</title>
        <authorList>
            <person name="Goeker M."/>
        </authorList>
    </citation>
    <scope>NUCLEOTIDE SEQUENCE [LARGE SCALE GENOMIC DNA]</scope>
    <source>
        <strain evidence="1 2">DSM 26377</strain>
    </source>
</reference>
<protein>
    <submittedName>
        <fullName evidence="1">Uncharacterized protein DUF1839</fullName>
    </submittedName>
</protein>
<keyword evidence="2" id="KW-1185">Reference proteome</keyword>
<dbReference type="EMBL" id="SOBT01000008">
    <property type="protein sequence ID" value="TDU32295.1"/>
    <property type="molecule type" value="Genomic_DNA"/>
</dbReference>
<sequence length="327" mass="37011">MPRVKVYPIQAADYRPNALHGDGVAWVEKNCYVDVWIEAIHANGQDPLAMLPFVFRVDFEGDQWTFFKPPHEDITSLYGMEVEELNCWRSLILHAGHHLGRGNLVFTEADAFFLPDTQSTDYRNTHTKSTIVINDLDVDARHLGYFHNAGYYELSGEDFARTFQLDSPSDPAFMPFYAEFVRLDRVRRLPANELVAISLGLLRKHLGRLPAVNPIARFAEQFASDVRWLQQQPIATYHGYAFALIRQLGAAFELGAQYLRWLSVNGEQDLDAVEQHCLGISNGAKALILKTARSVNSKKEADFGPLLGDMAAHWDAATRILRTRYAS</sequence>